<dbReference type="GO" id="GO:0042158">
    <property type="term" value="P:lipoprotein biosynthetic process"/>
    <property type="evidence" value="ECO:0007669"/>
    <property type="project" value="Ensembl"/>
</dbReference>
<dbReference type="PANTHER" id="PTHR13857:SF26">
    <property type="entry name" value="C-U-EDITING ENZYME APOBEC-1"/>
    <property type="match status" value="1"/>
</dbReference>
<feature type="compositionally biased region" description="Basic and acidic residues" evidence="18">
    <location>
        <begin position="21"/>
        <end position="31"/>
    </location>
</feature>
<evidence type="ECO:0000256" key="7">
    <source>
        <dbReference type="ARBA" id="ARBA00022490"/>
    </source>
</evidence>
<dbReference type="GeneTree" id="ENSGT00940000161190"/>
<dbReference type="GO" id="GO:0006397">
    <property type="term" value="P:mRNA processing"/>
    <property type="evidence" value="ECO:0007669"/>
    <property type="project" value="UniProtKB-KW"/>
</dbReference>
<keyword evidence="12" id="KW-0539">Nucleus</keyword>
<evidence type="ECO:0000256" key="8">
    <source>
        <dbReference type="ARBA" id="ARBA00022664"/>
    </source>
</evidence>
<dbReference type="GO" id="GO:0042953">
    <property type="term" value="P:lipoprotein transport"/>
    <property type="evidence" value="ECO:0007669"/>
    <property type="project" value="Ensembl"/>
</dbReference>
<sequence>GNKVWHTAGRSHRSNISSRGRRPETEQDEFRDRRRIEPHEFEVFFDPRELRKETCLLYEINWGGRHSVWRHTSQNTSNHVEVNFLEKFTTERYFRPSTRCSITWFLSWSPCGECSRAITEFLSLHPYVTLFIYIARLYHHTDHRNRQGLRDLISSGVTIQIMTEQEYCYCWRNFVNYPPSNEAYWPRYPHLWVKLYVLELYCIILGLPPCLKILRRKQPQLTFFTITLQTCHYQRIPPHLLWATGLK</sequence>
<dbReference type="GO" id="GO:0048255">
    <property type="term" value="P:mRNA stabilization"/>
    <property type="evidence" value="ECO:0007669"/>
    <property type="project" value="Ensembl"/>
</dbReference>
<evidence type="ECO:0000256" key="6">
    <source>
        <dbReference type="ARBA" id="ARBA00014786"/>
    </source>
</evidence>
<evidence type="ECO:0000256" key="17">
    <source>
        <dbReference type="ARBA" id="ARBA00049310"/>
    </source>
</evidence>
<dbReference type="GO" id="GO:0016554">
    <property type="term" value="P:cytidine to uridine editing"/>
    <property type="evidence" value="ECO:0007669"/>
    <property type="project" value="Ensembl"/>
</dbReference>
<dbReference type="GO" id="GO:0006641">
    <property type="term" value="P:triglyceride metabolic process"/>
    <property type="evidence" value="ECO:0007669"/>
    <property type="project" value="Ensembl"/>
</dbReference>
<keyword evidence="9" id="KW-0479">Metal-binding</keyword>
<feature type="domain" description="CMP/dCMP-type deaminase" evidence="19">
    <location>
        <begin position="28"/>
        <end position="152"/>
    </location>
</feature>
<evidence type="ECO:0000259" key="19">
    <source>
        <dbReference type="PROSITE" id="PS51747"/>
    </source>
</evidence>
<comment type="subunit">
    <text evidence="15">Homodimer. Interacts with A1CF; form an mRNA editing complex. Interacts with RBM47; form an mRNA editing complex. Found in a complex with CELF2/CUGBP2 and A1CF. Interacts with HNRPAB. Interacts with SYNCRIP.</text>
</comment>
<dbReference type="EC" id="3.5.4.36" evidence="5"/>
<evidence type="ECO:0000313" key="20">
    <source>
        <dbReference type="Ensembl" id="ENSMSIP00000034717.1"/>
    </source>
</evidence>
<feature type="region of interest" description="Disordered" evidence="18">
    <location>
        <begin position="1"/>
        <end position="31"/>
    </location>
</feature>
<reference evidence="20" key="2">
    <citation type="submission" date="2025-09" db="UniProtKB">
        <authorList>
            <consortium name="Ensembl"/>
        </authorList>
    </citation>
    <scope>IDENTIFICATION</scope>
</reference>
<keyword evidence="8" id="KW-0507">mRNA processing</keyword>
<keyword evidence="7" id="KW-0963">Cytoplasm</keyword>
<name>A0A8C6IDD8_MUSSI</name>
<evidence type="ECO:0000256" key="3">
    <source>
        <dbReference type="ARBA" id="ARBA00004496"/>
    </source>
</evidence>
<comment type="function">
    <text evidence="14">Cytidine deaminase catalyzing the cytidine to uridine postranscriptional editing of a variety of mRNAs. Form complexes with cofactors that confer differential editing activity and selectivity. Responsible for the postranscriptional editing of a CAA codon for Gln to a UAA codon for stop in the apolipoprotein B mRNA. Also involved in CGA (Arg) to UGA (Stop) editing in the NF1 mRNA. May also play a role in the epigenetic regulation of gene expression by participating in DNA demethylation.</text>
</comment>
<accession>A0A8C6IDD8</accession>
<evidence type="ECO:0000256" key="16">
    <source>
        <dbReference type="ARBA" id="ARBA00049034"/>
    </source>
</evidence>
<comment type="similarity">
    <text evidence="4">Belongs to the cytidine and deoxycytidylate deaminase family.</text>
</comment>
<dbReference type="GO" id="GO:0035925">
    <property type="term" value="F:mRNA 3'-UTR AU-rich region binding"/>
    <property type="evidence" value="ECO:0007669"/>
    <property type="project" value="Ensembl"/>
</dbReference>
<evidence type="ECO:0000256" key="5">
    <source>
        <dbReference type="ARBA" id="ARBA00012742"/>
    </source>
</evidence>
<protein>
    <recommendedName>
        <fullName evidence="6">C-&gt;U-editing enzyme APOBEC-1</fullName>
        <ecNumber evidence="5">3.5.4.36</ecNumber>
    </recommendedName>
    <alternativeName>
        <fullName evidence="13">mRNA(cytosine(6666)) deaminase 1</fullName>
    </alternativeName>
</protein>
<dbReference type="GO" id="GO:0030895">
    <property type="term" value="C:apolipoprotein B mRNA editing enzyme complex"/>
    <property type="evidence" value="ECO:0007669"/>
    <property type="project" value="Ensembl"/>
</dbReference>
<dbReference type="InterPro" id="IPR016192">
    <property type="entry name" value="APOBEC/CMP_deaminase_Zn-bd"/>
</dbReference>
<evidence type="ECO:0000256" key="18">
    <source>
        <dbReference type="SAM" id="MobiDB-lite"/>
    </source>
</evidence>
<dbReference type="GO" id="GO:0090209">
    <property type="term" value="P:negative regulation of triglyceride metabolic process"/>
    <property type="evidence" value="ECO:0007669"/>
    <property type="project" value="Ensembl"/>
</dbReference>
<dbReference type="GO" id="GO:0005737">
    <property type="term" value="C:cytoplasm"/>
    <property type="evidence" value="ECO:0007669"/>
    <property type="project" value="UniProtKB-SubCell"/>
</dbReference>
<dbReference type="GO" id="GO:0044029">
    <property type="term" value="P:positive regulation of gene expression via chromosomal CpG island demethylation"/>
    <property type="evidence" value="ECO:0007669"/>
    <property type="project" value="Ensembl"/>
</dbReference>
<dbReference type="GO" id="GO:0004126">
    <property type="term" value="F:cytidine deaminase activity"/>
    <property type="evidence" value="ECO:0007669"/>
    <property type="project" value="TreeGrafter"/>
</dbReference>
<evidence type="ECO:0000256" key="14">
    <source>
        <dbReference type="ARBA" id="ARBA00045552"/>
    </source>
</evidence>
<dbReference type="Ensembl" id="ENSMSIT00000043762.1">
    <property type="protein sequence ID" value="ENSMSIP00000034717.1"/>
    <property type="gene ID" value="ENSMSIG00000028960.1"/>
</dbReference>
<dbReference type="Proteomes" id="UP000694415">
    <property type="component" value="Unplaced"/>
</dbReference>
<dbReference type="InterPro" id="IPR050610">
    <property type="entry name" value="APOBEC_Cyt_Deaminase"/>
</dbReference>
<dbReference type="CDD" id="cd01283">
    <property type="entry name" value="cytidine_deaminase"/>
    <property type="match status" value="1"/>
</dbReference>
<dbReference type="GO" id="GO:0008270">
    <property type="term" value="F:zinc ion binding"/>
    <property type="evidence" value="ECO:0007669"/>
    <property type="project" value="InterPro"/>
</dbReference>
<evidence type="ECO:0000256" key="4">
    <source>
        <dbReference type="ARBA" id="ARBA00006576"/>
    </source>
</evidence>
<dbReference type="FunFam" id="3.40.140.10:FF:000049">
    <property type="entry name" value="C-&gt;U-editing enzyme APOBEC-1 isoform X2"/>
    <property type="match status" value="1"/>
</dbReference>
<evidence type="ECO:0000256" key="1">
    <source>
        <dbReference type="ARBA" id="ARBA00001947"/>
    </source>
</evidence>
<dbReference type="PROSITE" id="PS51747">
    <property type="entry name" value="CYT_DCMP_DEAMINASES_2"/>
    <property type="match status" value="1"/>
</dbReference>
<dbReference type="Gene3D" id="3.40.140.10">
    <property type="entry name" value="Cytidine Deaminase, domain 2"/>
    <property type="match status" value="1"/>
</dbReference>
<organism evidence="20 21">
    <name type="scientific">Mus spicilegus</name>
    <name type="common">Mound-building mouse</name>
    <dbReference type="NCBI Taxonomy" id="10103"/>
    <lineage>
        <taxon>Eukaryota</taxon>
        <taxon>Metazoa</taxon>
        <taxon>Chordata</taxon>
        <taxon>Craniata</taxon>
        <taxon>Vertebrata</taxon>
        <taxon>Euteleostomi</taxon>
        <taxon>Mammalia</taxon>
        <taxon>Eutheria</taxon>
        <taxon>Euarchontoglires</taxon>
        <taxon>Glires</taxon>
        <taxon>Rodentia</taxon>
        <taxon>Myomorpha</taxon>
        <taxon>Muroidea</taxon>
        <taxon>Muridae</taxon>
        <taxon>Murinae</taxon>
        <taxon>Mus</taxon>
        <taxon>Mus</taxon>
    </lineage>
</organism>
<dbReference type="GO" id="GO:0051649">
    <property type="term" value="P:establishment of localization in cell"/>
    <property type="evidence" value="ECO:0007669"/>
    <property type="project" value="Ensembl"/>
</dbReference>
<dbReference type="GO" id="GO:0034383">
    <property type="term" value="P:low-density lipoprotein particle clearance"/>
    <property type="evidence" value="ECO:0007669"/>
    <property type="project" value="Ensembl"/>
</dbReference>
<evidence type="ECO:0000256" key="11">
    <source>
        <dbReference type="ARBA" id="ARBA00022833"/>
    </source>
</evidence>
<keyword evidence="10" id="KW-0378">Hydrolase</keyword>
<evidence type="ECO:0000256" key="12">
    <source>
        <dbReference type="ARBA" id="ARBA00023242"/>
    </source>
</evidence>
<keyword evidence="21" id="KW-1185">Reference proteome</keyword>
<dbReference type="InterPro" id="IPR002125">
    <property type="entry name" value="CMP_dCMP_dom"/>
</dbReference>
<evidence type="ECO:0000256" key="15">
    <source>
        <dbReference type="ARBA" id="ARBA00046509"/>
    </source>
</evidence>
<dbReference type="Pfam" id="PF18774">
    <property type="entry name" value="APOBEC4_like"/>
    <property type="match status" value="1"/>
</dbReference>
<dbReference type="InterPro" id="IPR016193">
    <property type="entry name" value="Cytidine_deaminase-like"/>
</dbReference>
<evidence type="ECO:0000256" key="9">
    <source>
        <dbReference type="ARBA" id="ARBA00022723"/>
    </source>
</evidence>
<reference evidence="20" key="1">
    <citation type="submission" date="2025-08" db="UniProtKB">
        <authorList>
            <consortium name="Ensembl"/>
        </authorList>
    </citation>
    <scope>IDENTIFICATION</scope>
</reference>
<keyword evidence="11" id="KW-0862">Zinc</keyword>
<evidence type="ECO:0000313" key="21">
    <source>
        <dbReference type="Proteomes" id="UP000694415"/>
    </source>
</evidence>
<dbReference type="PANTHER" id="PTHR13857">
    <property type="entry name" value="MRNA EDITING ENZYME"/>
    <property type="match status" value="1"/>
</dbReference>
<dbReference type="GO" id="GO:0016556">
    <property type="term" value="P:mRNA modification"/>
    <property type="evidence" value="ECO:0007669"/>
    <property type="project" value="Ensembl"/>
</dbReference>
<proteinExistence type="inferred from homology"/>
<dbReference type="SUPFAM" id="SSF53927">
    <property type="entry name" value="Cytidine deaminase-like"/>
    <property type="match status" value="1"/>
</dbReference>
<dbReference type="GO" id="GO:0010332">
    <property type="term" value="P:response to gamma radiation"/>
    <property type="evidence" value="ECO:0007669"/>
    <property type="project" value="Ensembl"/>
</dbReference>
<comment type="cofactor">
    <cofactor evidence="1">
        <name>Zn(2+)</name>
        <dbReference type="ChEBI" id="CHEBI:29105"/>
    </cofactor>
</comment>
<dbReference type="PROSITE" id="PS00903">
    <property type="entry name" value="CYT_DCMP_DEAMINASES_1"/>
    <property type="match status" value="1"/>
</dbReference>
<evidence type="ECO:0000256" key="2">
    <source>
        <dbReference type="ARBA" id="ARBA00004123"/>
    </source>
</evidence>
<dbReference type="GO" id="GO:2000623">
    <property type="term" value="P:negative regulation of nuclear-transcribed mRNA catabolic process, nonsense-mediated decay"/>
    <property type="evidence" value="ECO:0007669"/>
    <property type="project" value="Ensembl"/>
</dbReference>
<dbReference type="AlphaFoldDB" id="A0A8C6IDD8"/>
<comment type="subcellular location">
    <subcellularLocation>
        <location evidence="3">Cytoplasm</location>
    </subcellularLocation>
    <subcellularLocation>
        <location evidence="2">Nucleus</location>
    </subcellularLocation>
</comment>
<dbReference type="InterPro" id="IPR041547">
    <property type="entry name" value="APOBEC1"/>
</dbReference>
<evidence type="ECO:0000256" key="13">
    <source>
        <dbReference type="ARBA" id="ARBA00031639"/>
    </source>
</evidence>
<comment type="catalytic activity">
    <reaction evidence="17">
        <text>cytidine(6666) in apoB mRNA + H2O + H(+) = uridine(6666) in apoB mRNA + NH4(+)</text>
        <dbReference type="Rhea" id="RHEA:21772"/>
        <dbReference type="Rhea" id="RHEA-COMP:13888"/>
        <dbReference type="Rhea" id="RHEA-COMP:13889"/>
        <dbReference type="ChEBI" id="CHEBI:15377"/>
        <dbReference type="ChEBI" id="CHEBI:15378"/>
        <dbReference type="ChEBI" id="CHEBI:28938"/>
        <dbReference type="ChEBI" id="CHEBI:65315"/>
        <dbReference type="ChEBI" id="CHEBI:82748"/>
        <dbReference type="EC" id="3.5.4.36"/>
    </reaction>
    <physiologicalReaction direction="left-to-right" evidence="17">
        <dbReference type="Rhea" id="RHEA:21773"/>
    </physiologicalReaction>
</comment>
<comment type="catalytic activity">
    <reaction evidence="16">
        <text>a cytidine in mRNA + H2O + H(+) = a uridine in mRNA + NH4(+)</text>
        <dbReference type="Rhea" id="RHEA:74355"/>
        <dbReference type="Rhea" id="RHEA-COMP:14658"/>
        <dbReference type="Rhea" id="RHEA-COMP:15145"/>
        <dbReference type="ChEBI" id="CHEBI:15377"/>
        <dbReference type="ChEBI" id="CHEBI:15378"/>
        <dbReference type="ChEBI" id="CHEBI:28938"/>
        <dbReference type="ChEBI" id="CHEBI:65315"/>
        <dbReference type="ChEBI" id="CHEBI:82748"/>
    </reaction>
    <physiologicalReaction direction="left-to-right" evidence="16">
        <dbReference type="Rhea" id="RHEA:74356"/>
    </physiologicalReaction>
</comment>
<evidence type="ECO:0000256" key="10">
    <source>
        <dbReference type="ARBA" id="ARBA00022801"/>
    </source>
</evidence>
<dbReference type="GO" id="GO:0042127">
    <property type="term" value="P:regulation of cell population proliferation"/>
    <property type="evidence" value="ECO:0007669"/>
    <property type="project" value="Ensembl"/>
</dbReference>